<evidence type="ECO:0000256" key="3">
    <source>
        <dbReference type="SAM" id="MobiDB-lite"/>
    </source>
</evidence>
<dbReference type="GO" id="GO:0005634">
    <property type="term" value="C:nucleus"/>
    <property type="evidence" value="ECO:0007669"/>
    <property type="project" value="UniProtKB-SubCell"/>
</dbReference>
<dbReference type="SUPFAM" id="SSF158639">
    <property type="entry name" value="ENT-like"/>
    <property type="match status" value="1"/>
</dbReference>
<dbReference type="PROSITE" id="PS51138">
    <property type="entry name" value="ENT"/>
    <property type="match status" value="1"/>
</dbReference>
<dbReference type="InterPro" id="IPR033485">
    <property type="entry name" value="EMSY-LIKE_plant"/>
</dbReference>
<keyword evidence="7" id="KW-1185">Reference proteome</keyword>
<dbReference type="AlphaFoldDB" id="A0ABD1AVP0"/>
<feature type="domain" description="ENT" evidence="4">
    <location>
        <begin position="53"/>
        <end position="140"/>
    </location>
</feature>
<evidence type="ECO:0000313" key="6">
    <source>
        <dbReference type="EMBL" id="KAL1210828.1"/>
    </source>
</evidence>
<keyword evidence="2" id="KW-0539">Nucleus</keyword>
<evidence type="ECO:0000256" key="2">
    <source>
        <dbReference type="ARBA" id="ARBA00023242"/>
    </source>
</evidence>
<name>A0ABD1AVP0_CARAN</name>
<sequence>MDYESFDSSGTDDDLPPSHRVPRGGGGRVSGNGRPSNLPPSYPKMYDDVAADMEAQIHQIEKEGYISILRAFKAQADAITWEKESLITELRKELSLSNEEHRELLGRVNADDTIRRIREWRQSGGMQPSMRNAAQVVHETLPSPSVSASMKKHKPNQPIPSQPFAGSSPSFHPQAEPTHPFASSIAKRGSVPIVKSKKHKPVFPGSSSAKPVPYHPSDQPPRGQVMNRLPSGPTSSSEPTNGTDPESYLGKRVRTKWPEDNTFYEAIITKYNPVEGRHALVYDIGTANETWEWVNLTEISPGDIEWIGEDPGIGNQYGYNGQGHGLNRTTGPPISVPQRGSGLAKNTIRKDFRTSQNGTGKKKHVDIRIRQTNVLIREVERVLGSPNPNPQEVERAKRILEEQEHALVGAIAKLGEISDGENEGGFRR</sequence>
<evidence type="ECO:0000259" key="4">
    <source>
        <dbReference type="PROSITE" id="PS51138"/>
    </source>
</evidence>
<dbReference type="SUPFAM" id="SSF63748">
    <property type="entry name" value="Tudor/PWWP/MBT"/>
    <property type="match status" value="1"/>
</dbReference>
<accession>A0ABD1AVP0</accession>
<organism evidence="6 7">
    <name type="scientific">Cardamine amara subsp. amara</name>
    <dbReference type="NCBI Taxonomy" id="228776"/>
    <lineage>
        <taxon>Eukaryota</taxon>
        <taxon>Viridiplantae</taxon>
        <taxon>Streptophyta</taxon>
        <taxon>Embryophyta</taxon>
        <taxon>Tracheophyta</taxon>
        <taxon>Spermatophyta</taxon>
        <taxon>Magnoliopsida</taxon>
        <taxon>eudicotyledons</taxon>
        <taxon>Gunneridae</taxon>
        <taxon>Pentapetalae</taxon>
        <taxon>rosids</taxon>
        <taxon>malvids</taxon>
        <taxon>Brassicales</taxon>
        <taxon>Brassicaceae</taxon>
        <taxon>Cardamineae</taxon>
        <taxon>Cardamine</taxon>
    </lineage>
</organism>
<protein>
    <submittedName>
        <fullName evidence="6">Protein EMSY-LIKE 4</fullName>
    </submittedName>
</protein>
<gene>
    <name evidence="6" type="ORF">V5N11_022608</name>
    <name evidence="5" type="ORF">V5N11_030692</name>
</gene>
<evidence type="ECO:0000313" key="5">
    <source>
        <dbReference type="EMBL" id="KAL1191418.1"/>
    </source>
</evidence>
<dbReference type="Gene3D" id="1.10.1240.40">
    <property type="entry name" value="ENT domain"/>
    <property type="match status" value="1"/>
</dbReference>
<feature type="compositionally biased region" description="Acidic residues" evidence="3">
    <location>
        <begin position="1"/>
        <end position="15"/>
    </location>
</feature>
<comment type="caution">
    <text evidence="6">The sequence shown here is derived from an EMBL/GenBank/DDBJ whole genome shotgun (WGS) entry which is preliminary data.</text>
</comment>
<dbReference type="CDD" id="cd20404">
    <property type="entry name" value="Tudor_Agenet_AtEML-like"/>
    <property type="match status" value="1"/>
</dbReference>
<dbReference type="EMBL" id="JBANAX010000853">
    <property type="protein sequence ID" value="KAL1191418.1"/>
    <property type="molecule type" value="Genomic_DNA"/>
</dbReference>
<feature type="region of interest" description="Disordered" evidence="3">
    <location>
        <begin position="1"/>
        <end position="45"/>
    </location>
</feature>
<dbReference type="EMBL" id="JBANAX010000389">
    <property type="protein sequence ID" value="KAL1210828.1"/>
    <property type="molecule type" value="Genomic_DNA"/>
</dbReference>
<reference evidence="6 7" key="1">
    <citation type="submission" date="2024-04" db="EMBL/GenBank/DDBJ databases">
        <title>Genome assembly C_amara_ONT_v2.</title>
        <authorList>
            <person name="Yant L."/>
            <person name="Moore C."/>
            <person name="Slenker M."/>
        </authorList>
    </citation>
    <scope>NUCLEOTIDE SEQUENCE [LARGE SCALE GENOMIC DNA]</scope>
    <source>
        <tissue evidence="6">Leaf</tissue>
    </source>
</reference>
<dbReference type="Proteomes" id="UP001558713">
    <property type="component" value="Unassembled WGS sequence"/>
</dbReference>
<evidence type="ECO:0000313" key="7">
    <source>
        <dbReference type="Proteomes" id="UP001558713"/>
    </source>
</evidence>
<proteinExistence type="predicted"/>
<dbReference type="InterPro" id="IPR005491">
    <property type="entry name" value="ENT_dom"/>
</dbReference>
<dbReference type="Pfam" id="PF03735">
    <property type="entry name" value="ENT"/>
    <property type="match status" value="1"/>
</dbReference>
<dbReference type="PANTHER" id="PTHR33432">
    <property type="entry name" value="PROTEIN EMSY-LIKE 4"/>
    <property type="match status" value="1"/>
</dbReference>
<evidence type="ECO:0000256" key="1">
    <source>
        <dbReference type="ARBA" id="ARBA00004123"/>
    </source>
</evidence>
<feature type="compositionally biased region" description="Polar residues" evidence="3">
    <location>
        <begin position="232"/>
        <end position="244"/>
    </location>
</feature>
<feature type="region of interest" description="Disordered" evidence="3">
    <location>
        <begin position="143"/>
        <end position="252"/>
    </location>
</feature>
<dbReference type="Gene3D" id="2.30.30.140">
    <property type="match status" value="1"/>
</dbReference>
<dbReference type="InterPro" id="IPR036142">
    <property type="entry name" value="ENT_dom-like_sf"/>
</dbReference>
<dbReference type="PANTHER" id="PTHR33432:SF28">
    <property type="entry name" value="PROTEIN EMSY-LIKE 4"/>
    <property type="match status" value="1"/>
</dbReference>
<comment type="subcellular location">
    <subcellularLocation>
        <location evidence="1">Nucleus</location>
    </subcellularLocation>
</comment>
<dbReference type="SMART" id="SM01191">
    <property type="entry name" value="ENT"/>
    <property type="match status" value="1"/>
</dbReference>